<feature type="transmembrane region" description="Helical" evidence="2">
    <location>
        <begin position="175"/>
        <end position="201"/>
    </location>
</feature>
<reference evidence="3 4" key="1">
    <citation type="submission" date="2020-08" db="EMBL/GenBank/DDBJ databases">
        <title>A novel species.</title>
        <authorList>
            <person name="Gao J."/>
        </authorList>
    </citation>
    <scope>NUCLEOTIDE SEQUENCE [LARGE SCALE GENOMIC DNA]</scope>
    <source>
        <strain evidence="3 4">CRPJ-33</strain>
    </source>
</reference>
<dbReference type="RefSeq" id="WP_187742229.1">
    <property type="nucleotide sequence ID" value="NZ_CP060825.1"/>
</dbReference>
<feature type="transmembrane region" description="Helical" evidence="2">
    <location>
        <begin position="122"/>
        <end position="141"/>
    </location>
</feature>
<evidence type="ECO:0000313" key="4">
    <source>
        <dbReference type="Proteomes" id="UP000516230"/>
    </source>
</evidence>
<organism evidence="3 4">
    <name type="scientific">Streptomyces genisteinicus</name>
    <dbReference type="NCBI Taxonomy" id="2768068"/>
    <lineage>
        <taxon>Bacteria</taxon>
        <taxon>Bacillati</taxon>
        <taxon>Actinomycetota</taxon>
        <taxon>Actinomycetes</taxon>
        <taxon>Kitasatosporales</taxon>
        <taxon>Streptomycetaceae</taxon>
        <taxon>Streptomyces</taxon>
    </lineage>
</organism>
<evidence type="ECO:0000256" key="2">
    <source>
        <dbReference type="SAM" id="Phobius"/>
    </source>
</evidence>
<proteinExistence type="predicted"/>
<keyword evidence="2" id="KW-0812">Transmembrane</keyword>
<evidence type="ECO:0000256" key="1">
    <source>
        <dbReference type="SAM" id="MobiDB-lite"/>
    </source>
</evidence>
<keyword evidence="2" id="KW-0472">Membrane</keyword>
<feature type="transmembrane region" description="Helical" evidence="2">
    <location>
        <begin position="285"/>
        <end position="305"/>
    </location>
</feature>
<feature type="transmembrane region" description="Helical" evidence="2">
    <location>
        <begin position="81"/>
        <end position="102"/>
    </location>
</feature>
<dbReference type="EMBL" id="CP060825">
    <property type="protein sequence ID" value="QNP65136.1"/>
    <property type="molecule type" value="Genomic_DNA"/>
</dbReference>
<gene>
    <name evidence="3" type="ORF">IAG43_20910</name>
</gene>
<keyword evidence="4" id="KW-1185">Reference proteome</keyword>
<feature type="transmembrane region" description="Helical" evidence="2">
    <location>
        <begin position="48"/>
        <end position="69"/>
    </location>
</feature>
<feature type="compositionally biased region" description="Pro residues" evidence="1">
    <location>
        <begin position="359"/>
        <end position="370"/>
    </location>
</feature>
<accession>A0A7H0HX70</accession>
<feature type="transmembrane region" description="Helical" evidence="2">
    <location>
        <begin position="247"/>
        <end position="265"/>
    </location>
</feature>
<dbReference type="Proteomes" id="UP000516230">
    <property type="component" value="Chromosome"/>
</dbReference>
<name>A0A7H0HX70_9ACTN</name>
<dbReference type="KEGG" id="sgj:IAG43_20910"/>
<dbReference type="AlphaFoldDB" id="A0A7H0HX70"/>
<feature type="compositionally biased region" description="Pro residues" evidence="1">
    <location>
        <begin position="377"/>
        <end position="390"/>
    </location>
</feature>
<feature type="transmembrane region" description="Helical" evidence="2">
    <location>
        <begin position="221"/>
        <end position="240"/>
    </location>
</feature>
<protein>
    <submittedName>
        <fullName evidence="3">Uncharacterized protein</fullName>
    </submittedName>
</protein>
<sequence length="390" mass="39690">MTLTRGARITGAALAALLALTTAAWILRDLSDAGSAAALWRSWSGGTPGFVAVSQPATTIVEPALLLVYTAAAAAALRSPVAAASLVAAGVATLLLRLPALWVLTASYMDLQATDTVRTRALYSAFAALVLGTGLLVTAAAGRRPAGELRFTRQAPGAEALTPTRPGRGTAVTAVVLLGAAAAVIVAWQVRWAWVLGAGVWSDLLTGGERAPVRLLEVPSAWLALAVAALALAAAGGALVRAVHSRPLGAVVGVLLAADGAVAVAHAVRQELWLSLRELPLERHLLTATALFELVCGLVLVAVLLRRGEPLPDGDGTPGGVPHGYGYPPPSGYGYPPVRPSYGYPPAARPPGYGYPPAVRPPGYGYPPADPSAGSGPPSPPPPASRPPGW</sequence>
<keyword evidence="2" id="KW-1133">Transmembrane helix</keyword>
<evidence type="ECO:0000313" key="3">
    <source>
        <dbReference type="EMBL" id="QNP65136.1"/>
    </source>
</evidence>
<feature type="region of interest" description="Disordered" evidence="1">
    <location>
        <begin position="359"/>
        <end position="390"/>
    </location>
</feature>